<keyword evidence="1" id="KW-1133">Transmembrane helix</keyword>
<evidence type="ECO:0000256" key="1">
    <source>
        <dbReference type="SAM" id="Phobius"/>
    </source>
</evidence>
<organism evidence="4 5">
    <name type="scientific">Candidatus Roizmanbacteria bacterium RIFCSPLOWO2_02_FULL_38_10</name>
    <dbReference type="NCBI Taxonomy" id="1802074"/>
    <lineage>
        <taxon>Bacteria</taxon>
        <taxon>Candidatus Roizmaniibacteriota</taxon>
    </lineage>
</organism>
<evidence type="ECO:0000313" key="4">
    <source>
        <dbReference type="EMBL" id="OGK57113.1"/>
    </source>
</evidence>
<accession>A0A1F7JNB9</accession>
<name>A0A1F7JNB9_9BACT</name>
<proteinExistence type="predicted"/>
<dbReference type="InterPro" id="IPR021416">
    <property type="entry name" value="DUF3048_N"/>
</dbReference>
<gene>
    <name evidence="4" type="ORF">A3J15_02490</name>
</gene>
<evidence type="ECO:0008006" key="6">
    <source>
        <dbReference type="Google" id="ProtNLM"/>
    </source>
</evidence>
<comment type="caution">
    <text evidence="4">The sequence shown here is derived from an EMBL/GenBank/DDBJ whole genome shotgun (WGS) entry which is preliminary data.</text>
</comment>
<dbReference type="Gene3D" id="3.50.90.10">
    <property type="entry name" value="YerB-like"/>
    <property type="match status" value="1"/>
</dbReference>
<feature type="domain" description="DUF3048" evidence="2">
    <location>
        <begin position="82"/>
        <end position="234"/>
    </location>
</feature>
<reference evidence="4 5" key="1">
    <citation type="journal article" date="2016" name="Nat. Commun.">
        <title>Thousands of microbial genomes shed light on interconnected biogeochemical processes in an aquifer system.</title>
        <authorList>
            <person name="Anantharaman K."/>
            <person name="Brown C.T."/>
            <person name="Hug L.A."/>
            <person name="Sharon I."/>
            <person name="Castelle C.J."/>
            <person name="Probst A.J."/>
            <person name="Thomas B.C."/>
            <person name="Singh A."/>
            <person name="Wilkins M.J."/>
            <person name="Karaoz U."/>
            <person name="Brodie E.L."/>
            <person name="Williams K.H."/>
            <person name="Hubbard S.S."/>
            <person name="Banfield J.F."/>
        </authorList>
    </citation>
    <scope>NUCLEOTIDE SEQUENCE [LARGE SCALE GENOMIC DNA]</scope>
</reference>
<dbReference type="AlphaFoldDB" id="A0A1F7JNB9"/>
<keyword evidence="1" id="KW-0472">Membrane</keyword>
<feature type="domain" description="DUF3048" evidence="3">
    <location>
        <begin position="280"/>
        <end position="388"/>
    </location>
</feature>
<dbReference type="STRING" id="1802074.A3J15_02490"/>
<feature type="transmembrane region" description="Helical" evidence="1">
    <location>
        <begin position="5"/>
        <end position="25"/>
    </location>
</feature>
<sequence length="399" mass="44864">MTKRVFIIAAVSLYIISAYFSFYYFSTGSISGLTQKINLPLVKYKPPVDSKGNVIIDTSAPKTEECPLSGEMLTKAHKALWEKRRPLGVMIENSIDARPQSGLTSADIIYEAVAEGGITRFLAVFYCKDSDGYVGPVRSARVYFIDMLSEYGDFPLYAHVGGANCNRTTGSGCGNGAPADALGKIAKLKWVSYNDLNHIPYPVMWRDYDRLPNRATEHTVYSTTVKLWAYAGEKRKLSNVDDEGNEWNSQFDGWKFKDDESVNPSEAGKIDFIFWQGKSDYDVTWEYDSKGNSYKRLNGGTPHLNKNNDKQIEAKNVVIVFMAESTARDNYTEGSHLLYKTTGDGEAIIFQDGKAIKGRWRKKDVFTRIKFYDTRGSEVALNRGQVFIEILPKGNTVNY</sequence>
<protein>
    <recommendedName>
        <fullName evidence="6">DUF3048 domain-containing protein</fullName>
    </recommendedName>
</protein>
<dbReference type="EMBL" id="MGAY01000012">
    <property type="protein sequence ID" value="OGK57113.1"/>
    <property type="molecule type" value="Genomic_DNA"/>
</dbReference>
<dbReference type="InterPro" id="IPR023158">
    <property type="entry name" value="YerB-like_sf"/>
</dbReference>
<dbReference type="InterPro" id="IPR035328">
    <property type="entry name" value="DUF3048_C"/>
</dbReference>
<keyword evidence="1" id="KW-0812">Transmembrane</keyword>
<dbReference type="Proteomes" id="UP000176376">
    <property type="component" value="Unassembled WGS sequence"/>
</dbReference>
<dbReference type="Pfam" id="PF17479">
    <property type="entry name" value="DUF3048_C"/>
    <property type="match status" value="1"/>
</dbReference>
<dbReference type="SUPFAM" id="SSF159774">
    <property type="entry name" value="YerB-like"/>
    <property type="match status" value="1"/>
</dbReference>
<evidence type="ECO:0000259" key="3">
    <source>
        <dbReference type="Pfam" id="PF17479"/>
    </source>
</evidence>
<evidence type="ECO:0000313" key="5">
    <source>
        <dbReference type="Proteomes" id="UP000176376"/>
    </source>
</evidence>
<evidence type="ECO:0000259" key="2">
    <source>
        <dbReference type="Pfam" id="PF11258"/>
    </source>
</evidence>
<dbReference type="Pfam" id="PF11258">
    <property type="entry name" value="DUF3048"/>
    <property type="match status" value="1"/>
</dbReference>